<comment type="caution">
    <text evidence="1">The sequence shown here is derived from an EMBL/GenBank/DDBJ whole genome shotgun (WGS) entry which is preliminary data.</text>
</comment>
<keyword evidence="2" id="KW-1185">Reference proteome</keyword>
<evidence type="ECO:0000313" key="2">
    <source>
        <dbReference type="Proteomes" id="UP000186922"/>
    </source>
</evidence>
<proteinExistence type="predicted"/>
<protein>
    <submittedName>
        <fullName evidence="1">Uncharacterized protein</fullName>
    </submittedName>
</protein>
<evidence type="ECO:0000313" key="1">
    <source>
        <dbReference type="EMBL" id="GAU99666.1"/>
    </source>
</evidence>
<dbReference type="EMBL" id="BDGG01000005">
    <property type="protein sequence ID" value="GAU99666.1"/>
    <property type="molecule type" value="Genomic_DNA"/>
</dbReference>
<accession>A0A1D1VDF0</accession>
<reference evidence="1 2" key="1">
    <citation type="journal article" date="2016" name="Nat. Commun.">
        <title>Extremotolerant tardigrade genome and improved radiotolerance of human cultured cells by tardigrade-unique protein.</title>
        <authorList>
            <person name="Hashimoto T."/>
            <person name="Horikawa D.D."/>
            <person name="Saito Y."/>
            <person name="Kuwahara H."/>
            <person name="Kozuka-Hata H."/>
            <person name="Shin-I T."/>
            <person name="Minakuchi Y."/>
            <person name="Ohishi K."/>
            <person name="Motoyama A."/>
            <person name="Aizu T."/>
            <person name="Enomoto A."/>
            <person name="Kondo K."/>
            <person name="Tanaka S."/>
            <person name="Hara Y."/>
            <person name="Koshikawa S."/>
            <person name="Sagara H."/>
            <person name="Miura T."/>
            <person name="Yokobori S."/>
            <person name="Miyagawa K."/>
            <person name="Suzuki Y."/>
            <person name="Kubo T."/>
            <person name="Oyama M."/>
            <person name="Kohara Y."/>
            <person name="Fujiyama A."/>
            <person name="Arakawa K."/>
            <person name="Katayama T."/>
            <person name="Toyoda A."/>
            <person name="Kunieda T."/>
        </authorList>
    </citation>
    <scope>NUCLEOTIDE SEQUENCE [LARGE SCALE GENOMIC DNA]</scope>
    <source>
        <strain evidence="1 2">YOKOZUNA-1</strain>
    </source>
</reference>
<name>A0A1D1VDF0_RAMVA</name>
<sequence length="69" mass="8186">MPKYESLYGLFHIPRNISWNEQQLLFISHPIHREALQPFIENDGSHIGSKRCRACSCRSDSWTLRRTRT</sequence>
<dbReference type="AlphaFoldDB" id="A0A1D1VDF0"/>
<gene>
    <name evidence="1" type="primary">RvY_10628</name>
    <name evidence="1" type="synonym">RvY_10628.2</name>
    <name evidence="1" type="ORF">RvY_10628-2</name>
</gene>
<organism evidence="1 2">
    <name type="scientific">Ramazzottius varieornatus</name>
    <name type="common">Water bear</name>
    <name type="synonym">Tardigrade</name>
    <dbReference type="NCBI Taxonomy" id="947166"/>
    <lineage>
        <taxon>Eukaryota</taxon>
        <taxon>Metazoa</taxon>
        <taxon>Ecdysozoa</taxon>
        <taxon>Tardigrada</taxon>
        <taxon>Eutardigrada</taxon>
        <taxon>Parachela</taxon>
        <taxon>Hypsibioidea</taxon>
        <taxon>Ramazzottiidae</taxon>
        <taxon>Ramazzottius</taxon>
    </lineage>
</organism>
<dbReference type="Proteomes" id="UP000186922">
    <property type="component" value="Unassembled WGS sequence"/>
</dbReference>